<keyword evidence="2" id="KW-1185">Reference proteome</keyword>
<dbReference type="PANTHER" id="PTHR11439:SF483">
    <property type="entry name" value="PEPTIDE SYNTHASE GLIP-LIKE, PUTATIVE (AFU_ORTHOLOGUE AFUA_3G12920)-RELATED"/>
    <property type="match status" value="1"/>
</dbReference>
<dbReference type="CDD" id="cd09272">
    <property type="entry name" value="RNase_HI_RT_Ty1"/>
    <property type="match status" value="1"/>
</dbReference>
<name>A0A151TKQ1_CAJCA</name>
<organism evidence="1 2">
    <name type="scientific">Cajanus cajan</name>
    <name type="common">Pigeon pea</name>
    <name type="synonym">Cajanus indicus</name>
    <dbReference type="NCBI Taxonomy" id="3821"/>
    <lineage>
        <taxon>Eukaryota</taxon>
        <taxon>Viridiplantae</taxon>
        <taxon>Streptophyta</taxon>
        <taxon>Embryophyta</taxon>
        <taxon>Tracheophyta</taxon>
        <taxon>Spermatophyta</taxon>
        <taxon>Magnoliopsida</taxon>
        <taxon>eudicotyledons</taxon>
        <taxon>Gunneridae</taxon>
        <taxon>Pentapetalae</taxon>
        <taxon>rosids</taxon>
        <taxon>fabids</taxon>
        <taxon>Fabales</taxon>
        <taxon>Fabaceae</taxon>
        <taxon>Papilionoideae</taxon>
        <taxon>50 kb inversion clade</taxon>
        <taxon>NPAAA clade</taxon>
        <taxon>indigoferoid/millettioid clade</taxon>
        <taxon>Phaseoleae</taxon>
        <taxon>Cajanus</taxon>
    </lineage>
</organism>
<evidence type="ECO:0000313" key="1">
    <source>
        <dbReference type="EMBL" id="KYP67631.1"/>
    </source>
</evidence>
<dbReference type="PANTHER" id="PTHR11439">
    <property type="entry name" value="GAG-POL-RELATED RETROTRANSPOSON"/>
    <property type="match status" value="1"/>
</dbReference>
<dbReference type="EMBL" id="CM003607">
    <property type="protein sequence ID" value="KYP67631.1"/>
    <property type="molecule type" value="Genomic_DNA"/>
</dbReference>
<evidence type="ECO:0000313" key="2">
    <source>
        <dbReference type="Proteomes" id="UP000075243"/>
    </source>
</evidence>
<protein>
    <submittedName>
        <fullName evidence="1">Retrovirus-related Pol polyprotein from transposon TNT 1-94</fullName>
    </submittedName>
</protein>
<dbReference type="Proteomes" id="UP000075243">
    <property type="component" value="Chromosome 5"/>
</dbReference>
<gene>
    <name evidence="1" type="ORF">KK1_023975</name>
</gene>
<reference evidence="1 2" key="1">
    <citation type="journal article" date="2012" name="Nat. Biotechnol.">
        <title>Draft genome sequence of pigeonpea (Cajanus cajan), an orphan legume crop of resource-poor farmers.</title>
        <authorList>
            <person name="Varshney R.K."/>
            <person name="Chen W."/>
            <person name="Li Y."/>
            <person name="Bharti A.K."/>
            <person name="Saxena R.K."/>
            <person name="Schlueter J.A."/>
            <person name="Donoghue M.T."/>
            <person name="Azam S."/>
            <person name="Fan G."/>
            <person name="Whaley A.M."/>
            <person name="Farmer A.D."/>
            <person name="Sheridan J."/>
            <person name="Iwata A."/>
            <person name="Tuteja R."/>
            <person name="Penmetsa R.V."/>
            <person name="Wu W."/>
            <person name="Upadhyaya H.D."/>
            <person name="Yang S.P."/>
            <person name="Shah T."/>
            <person name="Saxena K.B."/>
            <person name="Michael T."/>
            <person name="McCombie W.R."/>
            <person name="Yang B."/>
            <person name="Zhang G."/>
            <person name="Yang H."/>
            <person name="Wang J."/>
            <person name="Spillane C."/>
            <person name="Cook D.R."/>
            <person name="May G.D."/>
            <person name="Xu X."/>
            <person name="Jackson S.A."/>
        </authorList>
    </citation>
    <scope>NUCLEOTIDE SEQUENCE [LARGE SCALE GENOMIC DNA]</scope>
    <source>
        <strain evidence="2">cv. Asha</strain>
    </source>
</reference>
<dbReference type="AlphaFoldDB" id="A0A151TKQ1"/>
<sequence length="197" mass="22020">MATPKASHLAATKRILRYVKGTIEYGILYQNGGTTEITFYSDSNYVGDSDDRRSTSRAVFIIGLGVVSWASRKRSIVSLSNTKAEYIATAACGCQCIWLHRILEHIGIERKESITILCDNNSGSTIQLSKNPVFHGRSKHIAVKLHFLRDLVDDHVVQLKYCNTQEQVADIMTKAVKLEQFEKLRQMLGVVDITTAS</sequence>
<proteinExistence type="predicted"/>
<dbReference type="Gramene" id="C.cajan_23295.t">
    <property type="protein sequence ID" value="C.cajan_23295.t.cds1"/>
    <property type="gene ID" value="C.cajan_23295"/>
</dbReference>
<accession>A0A151TKQ1</accession>